<dbReference type="InterPro" id="IPR041589">
    <property type="entry name" value="DNAH3_AAA_lid_1"/>
</dbReference>
<keyword evidence="3" id="KW-0963">Cytoplasm</keyword>
<name>A0A423TZ58_PENVA</name>
<keyword evidence="5" id="KW-0547">Nucleotide-binding</keyword>
<keyword evidence="6" id="KW-0067">ATP-binding</keyword>
<keyword evidence="10" id="KW-0206">Cytoskeleton</keyword>
<dbReference type="InterPro" id="IPR026983">
    <property type="entry name" value="DHC"/>
</dbReference>
<dbReference type="Pfam" id="PF12777">
    <property type="entry name" value="MT"/>
    <property type="match status" value="1"/>
</dbReference>
<feature type="coiled-coil region" evidence="11">
    <location>
        <begin position="1154"/>
        <end position="1194"/>
    </location>
</feature>
<dbReference type="GO" id="GO:0051959">
    <property type="term" value="F:dynein light intermediate chain binding"/>
    <property type="evidence" value="ECO:0007669"/>
    <property type="project" value="InterPro"/>
</dbReference>
<keyword evidence="8 11" id="KW-0175">Coiled coil</keyword>
<accession>A0A423TZ58</accession>
<dbReference type="InterPro" id="IPR024317">
    <property type="entry name" value="Dynein_heavy_chain_D4_dom"/>
</dbReference>
<comment type="similarity">
    <text evidence="2">Belongs to the dynein heavy chain family.</text>
</comment>
<dbReference type="PANTHER" id="PTHR45703:SF1">
    <property type="entry name" value="DYNEINS HEAVY CHAIN"/>
    <property type="match status" value="1"/>
</dbReference>
<feature type="region of interest" description="Disordered" evidence="12">
    <location>
        <begin position="1429"/>
        <end position="1455"/>
    </location>
</feature>
<reference evidence="17 18" key="1">
    <citation type="submission" date="2018-04" db="EMBL/GenBank/DDBJ databases">
        <authorList>
            <person name="Zhang X."/>
            <person name="Yuan J."/>
            <person name="Li F."/>
            <person name="Xiang J."/>
        </authorList>
    </citation>
    <scope>NUCLEOTIDE SEQUENCE [LARGE SCALE GENOMIC DNA]</scope>
    <source>
        <tissue evidence="17">Muscle</tissue>
    </source>
</reference>
<reference evidence="17 18" key="2">
    <citation type="submission" date="2019-01" db="EMBL/GenBank/DDBJ databases">
        <title>The decoding of complex shrimp genome reveals the adaptation for benthos swimmer, frequently molting mechanism and breeding impact on genome.</title>
        <authorList>
            <person name="Sun Y."/>
            <person name="Gao Y."/>
            <person name="Yu Y."/>
        </authorList>
    </citation>
    <scope>NUCLEOTIDE SEQUENCE [LARGE SCALE GENOMIC DNA]</scope>
    <source>
        <tissue evidence="17">Muscle</tissue>
    </source>
</reference>
<feature type="compositionally biased region" description="Pro residues" evidence="12">
    <location>
        <begin position="411"/>
        <end position="426"/>
    </location>
</feature>
<feature type="compositionally biased region" description="Pro residues" evidence="12">
    <location>
        <begin position="476"/>
        <end position="496"/>
    </location>
</feature>
<comment type="caution">
    <text evidence="17">The sequence shown here is derived from an EMBL/GenBank/DDBJ whole genome shotgun (WGS) entry which is preliminary data.</text>
</comment>
<dbReference type="GO" id="GO:0005524">
    <property type="term" value="F:ATP binding"/>
    <property type="evidence" value="ECO:0007669"/>
    <property type="project" value="UniProtKB-KW"/>
</dbReference>
<dbReference type="STRING" id="6689.A0A423TZ58"/>
<evidence type="ECO:0000256" key="4">
    <source>
        <dbReference type="ARBA" id="ARBA00022701"/>
    </source>
</evidence>
<evidence type="ECO:0000256" key="5">
    <source>
        <dbReference type="ARBA" id="ARBA00022741"/>
    </source>
</evidence>
<dbReference type="GO" id="GO:0030286">
    <property type="term" value="C:dynein complex"/>
    <property type="evidence" value="ECO:0007669"/>
    <property type="project" value="UniProtKB-KW"/>
</dbReference>
<evidence type="ECO:0000256" key="10">
    <source>
        <dbReference type="ARBA" id="ARBA00023212"/>
    </source>
</evidence>
<proteinExistence type="inferred from homology"/>
<dbReference type="Proteomes" id="UP000283509">
    <property type="component" value="Unassembled WGS sequence"/>
</dbReference>
<feature type="compositionally biased region" description="Low complexity" evidence="12">
    <location>
        <begin position="1446"/>
        <end position="1455"/>
    </location>
</feature>
<evidence type="ECO:0000256" key="2">
    <source>
        <dbReference type="ARBA" id="ARBA00008887"/>
    </source>
</evidence>
<feature type="compositionally biased region" description="Low complexity" evidence="12">
    <location>
        <begin position="427"/>
        <end position="446"/>
    </location>
</feature>
<evidence type="ECO:0000256" key="9">
    <source>
        <dbReference type="ARBA" id="ARBA00023175"/>
    </source>
</evidence>
<sequence>MPGSAFRPSAAHALPGDTIARVFTTAALNVFSGPAASCPTCSQSSPGVISGPHGVLDHVQNALRPTPTKSHYTFSLATAARIVNSISFLKKESMETKRHFVRVWVHEVYREVCDRLTEAPEVTEVYQLLMKTIRTSFRDKIHVIFDKICNEDGSKSSPRPNALGRGVMGQPTQPAKEQPAKEVAQESHVTEACLERVCWGVMGSLDTPAAERRYEELIDAAQLRQTVAAFVEEYNGQHKTQLNLVTFKYVVQHVSRICRILGRAGGHMMLVGVGGSGRRSLTHLAAHICGHRLVHPRIIARDGYSDLRRVLKDALIAAGVEEKATVVLVGDEVLQHPSILHLLNTLILTGDVPNLLSPEDHSYLLERVGFGKSGKDHLISPFLPSLLTTSSHLLNPLTNLTSPHPSLTPHLTPPSPPFISPPPSFPSPTHLTSLPHLPHPSLTPASHPSPSPHLPHLTPSPTLPPQLPPSLLTPQLPHPSSPPPPSPSPPPSPPSSHPSSPSSHPLFLLQRLRLYAEDRGVTETDLWHEQAQRVADLVHVVITAPPTPELRHVFASYPPSPPTSRRLFQGVPRPLHRRQTQVTAVKKKYLSGLDKLAFAASQISVMQEMLASLGPQIEEATQDVSKMMEIIEQESLEVEERRKLVSAEEEEAGVHAANARALQEECQAELNQAMPALHEAVEALNTLKPADITVVKSMKNPPQAIKLVMAAVCVMLEIKPEKMKNSSGKTIFEYWGPSKRLLGDMSFLQQLKDYDKDNIPEAVMDKINKEYVRLPEFDPASVAKASSAAEGLCKWIVAPKRERLAEAEEEVRERMGIVEGKRNELRQLEEKLENLQRRFSLACREKEKLENEQKLWPGGERSRWEGAAETAGAELLRLPGDTLLAAASLAYLPPHQPEIRERVLAEWSQAVLEAELEVTTPFSLVDILTPPLHVRAWGLEGLPTDAFSLQNATAIKHTVKWPYLVDPDEQGTRWLQLHEAANELVVLREQDFNAPASRPGGGAVAQITLLEDALARCIPKGRPVLLMDLAGDPPSQLADLDSPTKRPNQPLFPELPKGGVRVVTIGSLTLQYHPGFRLYLASRHARPSLSLETAASLTVVNFTVTVQGLHDNLRQILVRKERPELEDERQKLVLTTSSHQRALQDTEERILHTLSSAQGNILESEEAINILQETKQMSDEIKRKQEQCVETEAALLECCKQYESVSRPAASLYITLASLASVSPMYQFSLRWYVDLYVAVIDTTGKSSVLERRLSLLQEALVSRVHSAVVKGLAAPHRLPFTFLIALHALRVSGAVSPSVESALYRLASLSPAGCAPPPDWLAPPLAPAWPALLHLSTLPEFEGLSESLEKDAVGWVSLTSSALPEKSSLPRPWHRLQPVLWLLLVAALRLDKLTWAVRAIVGEILGAHFSSPPPVDVGVFLEAPVQPKSSSRAPAPARPPPPSCWSPRPGSTPWRRSCSWRLRGRRARSRTCRWDKDRWILGY</sequence>
<keyword evidence="4" id="KW-0493">Microtubule</keyword>
<dbReference type="Pfam" id="PF12780">
    <property type="entry name" value="AAA_8"/>
    <property type="match status" value="1"/>
</dbReference>
<dbReference type="FunFam" id="1.20.920.20:FF:000001">
    <property type="entry name" value="dynein heavy chain 2, axonemal"/>
    <property type="match status" value="1"/>
</dbReference>
<gene>
    <name evidence="17" type="ORF">C7M84_025093</name>
</gene>
<feature type="region of interest" description="Disordered" evidence="12">
    <location>
        <begin position="154"/>
        <end position="174"/>
    </location>
</feature>
<dbReference type="Gene3D" id="6.10.140.1060">
    <property type="match status" value="1"/>
</dbReference>
<dbReference type="PANTHER" id="PTHR45703">
    <property type="entry name" value="DYNEIN HEAVY CHAIN"/>
    <property type="match status" value="1"/>
</dbReference>
<keyword evidence="7" id="KW-0243">Dynein</keyword>
<evidence type="ECO:0000259" key="15">
    <source>
        <dbReference type="Pfam" id="PF12781"/>
    </source>
</evidence>
<keyword evidence="18" id="KW-1185">Reference proteome</keyword>
<dbReference type="OrthoDB" id="6371447at2759"/>
<dbReference type="EMBL" id="QCYY01000925">
    <property type="protein sequence ID" value="ROT81734.1"/>
    <property type="molecule type" value="Genomic_DNA"/>
</dbReference>
<dbReference type="PRINTS" id="PR01217">
    <property type="entry name" value="PRICHEXTENSN"/>
</dbReference>
<dbReference type="GO" id="GO:0045505">
    <property type="term" value="F:dynein intermediate chain binding"/>
    <property type="evidence" value="ECO:0007669"/>
    <property type="project" value="InterPro"/>
</dbReference>
<dbReference type="InterPro" id="IPR027417">
    <property type="entry name" value="P-loop_NTPase"/>
</dbReference>
<dbReference type="Gene3D" id="1.20.920.20">
    <property type="match status" value="1"/>
</dbReference>
<dbReference type="InterPro" id="IPR035706">
    <property type="entry name" value="AAA_9"/>
</dbReference>
<evidence type="ECO:0000259" key="16">
    <source>
        <dbReference type="Pfam" id="PF17857"/>
    </source>
</evidence>
<evidence type="ECO:0000313" key="18">
    <source>
        <dbReference type="Proteomes" id="UP000283509"/>
    </source>
</evidence>
<evidence type="ECO:0000259" key="14">
    <source>
        <dbReference type="Pfam" id="PF12780"/>
    </source>
</evidence>
<dbReference type="GO" id="GO:0005874">
    <property type="term" value="C:microtubule"/>
    <property type="evidence" value="ECO:0007669"/>
    <property type="project" value="UniProtKB-KW"/>
</dbReference>
<feature type="domain" description="Dynein heavy chain AAA module D4" evidence="14">
    <location>
        <begin position="242"/>
        <end position="368"/>
    </location>
</feature>
<dbReference type="GO" id="GO:0007018">
    <property type="term" value="P:microtubule-based movement"/>
    <property type="evidence" value="ECO:0007669"/>
    <property type="project" value="InterPro"/>
</dbReference>
<evidence type="ECO:0000256" key="11">
    <source>
        <dbReference type="SAM" id="Coils"/>
    </source>
</evidence>
<keyword evidence="9" id="KW-0505">Motor protein</keyword>
<dbReference type="Gene3D" id="3.40.50.300">
    <property type="entry name" value="P-loop containing nucleotide triphosphate hydrolases"/>
    <property type="match status" value="2"/>
</dbReference>
<feature type="coiled-coil region" evidence="11">
    <location>
        <begin position="818"/>
        <end position="852"/>
    </location>
</feature>
<feature type="domain" description="Dynein heavy chain coiled coil stalk" evidence="13">
    <location>
        <begin position="591"/>
        <end position="853"/>
    </location>
</feature>
<evidence type="ECO:0000256" key="7">
    <source>
        <dbReference type="ARBA" id="ARBA00023017"/>
    </source>
</evidence>
<evidence type="ECO:0000256" key="1">
    <source>
        <dbReference type="ARBA" id="ARBA00004245"/>
    </source>
</evidence>
<feature type="region of interest" description="Disordered" evidence="12">
    <location>
        <begin position="404"/>
        <end position="504"/>
    </location>
</feature>
<dbReference type="Gene3D" id="1.20.920.30">
    <property type="match status" value="1"/>
</dbReference>
<dbReference type="Pfam" id="PF12781">
    <property type="entry name" value="AAA_9"/>
    <property type="match status" value="1"/>
</dbReference>
<evidence type="ECO:0000256" key="3">
    <source>
        <dbReference type="ARBA" id="ARBA00022490"/>
    </source>
</evidence>
<feature type="domain" description="Dynein heavy chain ATP-binding dynein motor region" evidence="15">
    <location>
        <begin position="935"/>
        <end position="1181"/>
    </location>
</feature>
<evidence type="ECO:0000256" key="6">
    <source>
        <dbReference type="ARBA" id="ARBA00022840"/>
    </source>
</evidence>
<organism evidence="17 18">
    <name type="scientific">Penaeus vannamei</name>
    <name type="common">Whiteleg shrimp</name>
    <name type="synonym">Litopenaeus vannamei</name>
    <dbReference type="NCBI Taxonomy" id="6689"/>
    <lineage>
        <taxon>Eukaryota</taxon>
        <taxon>Metazoa</taxon>
        <taxon>Ecdysozoa</taxon>
        <taxon>Arthropoda</taxon>
        <taxon>Crustacea</taxon>
        <taxon>Multicrustacea</taxon>
        <taxon>Malacostraca</taxon>
        <taxon>Eumalacostraca</taxon>
        <taxon>Eucarida</taxon>
        <taxon>Decapoda</taxon>
        <taxon>Dendrobranchiata</taxon>
        <taxon>Penaeoidea</taxon>
        <taxon>Penaeidae</taxon>
        <taxon>Penaeus</taxon>
    </lineage>
</organism>
<dbReference type="Pfam" id="PF17857">
    <property type="entry name" value="AAA_lid_1"/>
    <property type="match status" value="1"/>
</dbReference>
<dbReference type="Gene3D" id="1.10.8.1220">
    <property type="match status" value="1"/>
</dbReference>
<evidence type="ECO:0000256" key="8">
    <source>
        <dbReference type="ARBA" id="ARBA00023054"/>
    </source>
</evidence>
<feature type="coiled-coil region" evidence="11">
    <location>
        <begin position="617"/>
        <end position="651"/>
    </location>
</feature>
<feature type="domain" description="Dynein heavy chain 3 AAA+ lid" evidence="16">
    <location>
        <begin position="59"/>
        <end position="139"/>
    </location>
</feature>
<evidence type="ECO:0000259" key="13">
    <source>
        <dbReference type="Pfam" id="PF12777"/>
    </source>
</evidence>
<evidence type="ECO:0000313" key="17">
    <source>
        <dbReference type="EMBL" id="ROT81734.1"/>
    </source>
</evidence>
<comment type="subcellular location">
    <subcellularLocation>
        <location evidence="1">Cytoplasm</location>
        <location evidence="1">Cytoskeleton</location>
    </subcellularLocation>
</comment>
<evidence type="ECO:0000256" key="12">
    <source>
        <dbReference type="SAM" id="MobiDB-lite"/>
    </source>
</evidence>
<protein>
    <submittedName>
        <fullName evidence="17">Putative dynein heavy chain 12, axonemal isoform X5</fullName>
    </submittedName>
</protein>
<dbReference type="InterPro" id="IPR024743">
    <property type="entry name" value="Dynein_HC_stalk"/>
</dbReference>